<dbReference type="GO" id="GO:0032259">
    <property type="term" value="P:methylation"/>
    <property type="evidence" value="ECO:0007669"/>
    <property type="project" value="UniProtKB-KW"/>
</dbReference>
<dbReference type="Pfam" id="PF12728">
    <property type="entry name" value="HTH_17"/>
    <property type="match status" value="1"/>
</dbReference>
<dbReference type="AlphaFoldDB" id="A0A806FHK5"/>
<sequence length="513" mass="57832">MNLTIGKCIATMPRVFNCELSLEHGVRRDCAIVLASKVLVVYGITESTHFVVPVKLYDWGMSENALLNTKETAQYIGVSAGVVTRLANTGELEFDTCGARKVFRKEAIDAYLERNNLIQAAVDQVSTKDFEDNICALSFFSGAGGLDLGFERAGISAALYCENNRECRMTLHRNRPDVALLGDITKISADEVRRMARIPQGREIDVMFGGPPCQAFSTAGARRAFEDPRGNVFLRYLDLASELKPRYLVIENVRGLLSTPFPVESGGKPIRGGVMRYILNKLEEMGYGVSFNLYNAANFGAAQIRERVVIIAKRDGTKCDWLIPTHTDPDGKYVQNWNLPSWVTFRDVVYDIEDSRQTHTDFPEKRLLYFSMLKEGQCWNKLPIEIQEEAMGKAYKLGGGKTGFYRRIAWDRPSPTLVTSPTMPATDLCHPKELRPLSVEEYKRVQGFPDDWWIAGSIHDQYRQIGNAVPVSLGEAIGRAILDDMRGEAHDERWRNFPYSRYAHTSDQNWNLA</sequence>
<dbReference type="PANTHER" id="PTHR10629">
    <property type="entry name" value="CYTOSINE-SPECIFIC METHYLTRANSFERASE"/>
    <property type="match status" value="1"/>
</dbReference>
<feature type="active site" evidence="6">
    <location>
        <position position="213"/>
    </location>
</feature>
<dbReference type="Gene3D" id="3.90.120.10">
    <property type="entry name" value="DNA Methylase, subunit A, domain 2"/>
    <property type="match status" value="1"/>
</dbReference>
<organism evidence="9 10">
    <name type="scientific">Bifidobacterium animalis subsp. lactis CNCM I-2494</name>
    <dbReference type="NCBI Taxonomy" id="1042403"/>
    <lineage>
        <taxon>Bacteria</taxon>
        <taxon>Bacillati</taxon>
        <taxon>Actinomycetota</taxon>
        <taxon>Actinomycetes</taxon>
        <taxon>Bifidobacteriales</taxon>
        <taxon>Bifidobacteriaceae</taxon>
        <taxon>Bifidobacterium</taxon>
    </lineage>
</organism>
<evidence type="ECO:0000259" key="8">
    <source>
        <dbReference type="Pfam" id="PF12728"/>
    </source>
</evidence>
<proteinExistence type="inferred from homology"/>
<dbReference type="Proteomes" id="UP000008394">
    <property type="component" value="Chromosome"/>
</dbReference>
<keyword evidence="2 6" id="KW-0489">Methyltransferase</keyword>
<evidence type="ECO:0000256" key="1">
    <source>
        <dbReference type="ARBA" id="ARBA00011975"/>
    </source>
</evidence>
<dbReference type="EMBL" id="CP002915">
    <property type="protein sequence ID" value="AEK29473.1"/>
    <property type="molecule type" value="Genomic_DNA"/>
</dbReference>
<evidence type="ECO:0000256" key="3">
    <source>
        <dbReference type="ARBA" id="ARBA00022679"/>
    </source>
</evidence>
<name>A0A806FHK5_BIFAN</name>
<dbReference type="PROSITE" id="PS51679">
    <property type="entry name" value="SAM_MT_C5"/>
    <property type="match status" value="1"/>
</dbReference>
<evidence type="ECO:0000256" key="2">
    <source>
        <dbReference type="ARBA" id="ARBA00022603"/>
    </source>
</evidence>
<dbReference type="InterPro" id="IPR029063">
    <property type="entry name" value="SAM-dependent_MTases_sf"/>
</dbReference>
<evidence type="ECO:0000256" key="4">
    <source>
        <dbReference type="ARBA" id="ARBA00022691"/>
    </source>
</evidence>
<evidence type="ECO:0000313" key="10">
    <source>
        <dbReference type="Proteomes" id="UP000008394"/>
    </source>
</evidence>
<evidence type="ECO:0000256" key="5">
    <source>
        <dbReference type="ARBA" id="ARBA00022747"/>
    </source>
</evidence>
<dbReference type="InterPro" id="IPR001525">
    <property type="entry name" value="C5_MeTfrase"/>
</dbReference>
<dbReference type="GO" id="GO:0009307">
    <property type="term" value="P:DNA restriction-modification system"/>
    <property type="evidence" value="ECO:0007669"/>
    <property type="project" value="UniProtKB-KW"/>
</dbReference>
<dbReference type="GO" id="GO:0003886">
    <property type="term" value="F:DNA (cytosine-5-)-methyltransferase activity"/>
    <property type="evidence" value="ECO:0007669"/>
    <property type="project" value="UniProtKB-EC"/>
</dbReference>
<keyword evidence="4 6" id="KW-0949">S-adenosyl-L-methionine</keyword>
<dbReference type="PRINTS" id="PR00105">
    <property type="entry name" value="C5METTRFRASE"/>
</dbReference>
<dbReference type="PANTHER" id="PTHR10629:SF52">
    <property type="entry name" value="DNA (CYTOSINE-5)-METHYLTRANSFERASE 1"/>
    <property type="match status" value="1"/>
</dbReference>
<dbReference type="PROSITE" id="PS00095">
    <property type="entry name" value="C5_MTASE_2"/>
    <property type="match status" value="1"/>
</dbReference>
<dbReference type="Gene3D" id="3.40.50.150">
    <property type="entry name" value="Vaccinia Virus protein VP39"/>
    <property type="match status" value="1"/>
</dbReference>
<comment type="similarity">
    <text evidence="6 7">Belongs to the class I-like SAM-binding methyltransferase superfamily. C5-methyltransferase family.</text>
</comment>
<dbReference type="Pfam" id="PF00145">
    <property type="entry name" value="DNA_methylase"/>
    <property type="match status" value="1"/>
</dbReference>
<dbReference type="SUPFAM" id="SSF53335">
    <property type="entry name" value="S-adenosyl-L-methionine-dependent methyltransferases"/>
    <property type="match status" value="1"/>
</dbReference>
<evidence type="ECO:0000256" key="6">
    <source>
        <dbReference type="PROSITE-ProRule" id="PRU01016"/>
    </source>
</evidence>
<dbReference type="NCBIfam" id="TIGR00675">
    <property type="entry name" value="dcm"/>
    <property type="match status" value="1"/>
</dbReference>
<evidence type="ECO:0000256" key="7">
    <source>
        <dbReference type="RuleBase" id="RU000416"/>
    </source>
</evidence>
<feature type="domain" description="Helix-turn-helix" evidence="8">
    <location>
        <begin position="66"/>
        <end position="115"/>
    </location>
</feature>
<dbReference type="GO" id="GO:0044027">
    <property type="term" value="P:negative regulation of gene expression via chromosomal CpG island methylation"/>
    <property type="evidence" value="ECO:0007669"/>
    <property type="project" value="TreeGrafter"/>
</dbReference>
<protein>
    <recommendedName>
        <fullName evidence="1">DNA (cytosine-5-)-methyltransferase</fullName>
        <ecNumber evidence="1">2.1.1.37</ecNumber>
    </recommendedName>
</protein>
<dbReference type="InterPro" id="IPR031303">
    <property type="entry name" value="C5_meth_CS"/>
</dbReference>
<accession>A0A806FHK5</accession>
<dbReference type="REBASE" id="38174">
    <property type="entry name" value="M.BanLII"/>
</dbReference>
<dbReference type="CDD" id="cd00315">
    <property type="entry name" value="Cyt_C5_DNA_methylase"/>
    <property type="match status" value="1"/>
</dbReference>
<dbReference type="KEGG" id="bnm:BALAC2494_01082"/>
<evidence type="ECO:0000313" key="9">
    <source>
        <dbReference type="EMBL" id="AEK29473.1"/>
    </source>
</evidence>
<gene>
    <name evidence="9" type="ORF">BALAC2494_01082</name>
</gene>
<keyword evidence="5" id="KW-0680">Restriction system</keyword>
<dbReference type="GO" id="GO:0003677">
    <property type="term" value="F:DNA binding"/>
    <property type="evidence" value="ECO:0007669"/>
    <property type="project" value="TreeGrafter"/>
</dbReference>
<dbReference type="EC" id="2.1.1.37" evidence="1"/>
<dbReference type="InterPro" id="IPR050390">
    <property type="entry name" value="C5-Methyltransferase"/>
</dbReference>
<reference evidence="9 10" key="1">
    <citation type="journal article" date="2011" name="J. Bacteriol.">
        <title>Genome Sequence of the Probiotic Strain Bifidobacterium animalis subsp. lactis CNCM I-2494.</title>
        <authorList>
            <person name="Chervaux C."/>
            <person name="Grimaldi C."/>
            <person name="Bolotin A."/>
            <person name="Quinquis B."/>
            <person name="Legrain-Raspaud S."/>
            <person name="van Hylckama Vlieg J.E."/>
            <person name="Denariaz G."/>
            <person name="Smokvina T."/>
        </authorList>
    </citation>
    <scope>NUCLEOTIDE SEQUENCE [LARGE SCALE GENOMIC DNA]</scope>
    <source>
        <strain evidence="9 10">CNCM I-2494</strain>
    </source>
</reference>
<dbReference type="InterPro" id="IPR041657">
    <property type="entry name" value="HTH_17"/>
</dbReference>
<keyword evidence="3 6" id="KW-0808">Transferase</keyword>